<dbReference type="OrthoDB" id="2461at2759"/>
<evidence type="ECO:0000313" key="8">
    <source>
        <dbReference type="EMBL" id="CAC5373236.1"/>
    </source>
</evidence>
<keyword evidence="6" id="KW-1133">Transmembrane helix</keyword>
<organism evidence="8 9">
    <name type="scientific">Mytilus coruscus</name>
    <name type="common">Sea mussel</name>
    <dbReference type="NCBI Taxonomy" id="42192"/>
    <lineage>
        <taxon>Eukaryota</taxon>
        <taxon>Metazoa</taxon>
        <taxon>Spiralia</taxon>
        <taxon>Lophotrochozoa</taxon>
        <taxon>Mollusca</taxon>
        <taxon>Bivalvia</taxon>
        <taxon>Autobranchia</taxon>
        <taxon>Pteriomorphia</taxon>
        <taxon>Mytilida</taxon>
        <taxon>Mytiloidea</taxon>
        <taxon>Mytilidae</taxon>
        <taxon>Mytilinae</taxon>
        <taxon>Mytilus</taxon>
    </lineage>
</organism>
<evidence type="ECO:0000313" key="9">
    <source>
        <dbReference type="Proteomes" id="UP000507470"/>
    </source>
</evidence>
<dbReference type="InterPro" id="IPR002575">
    <property type="entry name" value="Aminoglycoside_PTrfase"/>
</dbReference>
<evidence type="ECO:0000256" key="4">
    <source>
        <dbReference type="ARBA" id="ARBA00022777"/>
    </source>
</evidence>
<protein>
    <submittedName>
        <fullName evidence="8">MtnK</fullName>
        <ecNumber evidence="8">2.7.1.100</ecNumber>
    </submittedName>
</protein>
<keyword evidence="9" id="KW-1185">Reference proteome</keyword>
<dbReference type="PANTHER" id="PTHR34273">
    <property type="entry name" value="METHYLTHIORIBOSE KINASE"/>
    <property type="match status" value="1"/>
</dbReference>
<dbReference type="Proteomes" id="UP000507470">
    <property type="component" value="Unassembled WGS sequence"/>
</dbReference>
<keyword evidence="5" id="KW-0067">ATP-binding</keyword>
<comment type="similarity">
    <text evidence="1">Belongs to the methylthioribose kinase family.</text>
</comment>
<evidence type="ECO:0000256" key="1">
    <source>
        <dbReference type="ARBA" id="ARBA00010165"/>
    </source>
</evidence>
<accession>A0A6J8ASE5</accession>
<dbReference type="SUPFAM" id="SSF56112">
    <property type="entry name" value="Protein kinase-like (PK-like)"/>
    <property type="match status" value="1"/>
</dbReference>
<dbReference type="Pfam" id="PF01636">
    <property type="entry name" value="APH"/>
    <property type="match status" value="1"/>
</dbReference>
<proteinExistence type="inferred from homology"/>
<evidence type="ECO:0000259" key="7">
    <source>
        <dbReference type="Pfam" id="PF01636"/>
    </source>
</evidence>
<feature type="domain" description="Aminoglycoside phosphotransferase" evidence="7">
    <location>
        <begin position="220"/>
        <end position="276"/>
    </location>
</feature>
<keyword evidence="2 8" id="KW-0808">Transferase</keyword>
<gene>
    <name evidence="8" type="ORF">MCOR_11070</name>
</gene>
<dbReference type="GO" id="GO:0046522">
    <property type="term" value="F:S-methyl-5-thioribose kinase activity"/>
    <property type="evidence" value="ECO:0007669"/>
    <property type="project" value="UniProtKB-EC"/>
</dbReference>
<reference evidence="8 9" key="1">
    <citation type="submission" date="2020-06" db="EMBL/GenBank/DDBJ databases">
        <authorList>
            <person name="Li R."/>
            <person name="Bekaert M."/>
        </authorList>
    </citation>
    <scope>NUCLEOTIDE SEQUENCE [LARGE SCALE GENOMIC DNA]</scope>
    <source>
        <strain evidence="9">wild</strain>
    </source>
</reference>
<dbReference type="AlphaFoldDB" id="A0A6J8ASE5"/>
<keyword evidence="6" id="KW-0812">Transmembrane</keyword>
<dbReference type="GO" id="GO:0005524">
    <property type="term" value="F:ATP binding"/>
    <property type="evidence" value="ECO:0007669"/>
    <property type="project" value="UniProtKB-KW"/>
</dbReference>
<evidence type="ECO:0000256" key="3">
    <source>
        <dbReference type="ARBA" id="ARBA00022741"/>
    </source>
</evidence>
<keyword evidence="4" id="KW-0418">Kinase</keyword>
<dbReference type="InterPro" id="IPR011009">
    <property type="entry name" value="Kinase-like_dom_sf"/>
</dbReference>
<sequence length="389" mass="43815">MSAEDTVTMFENVKRICHDNRGCKGLEFATNVSDLVIEEVGDGNLNDVIRILSPSFNGRNSAVAKRGPPYIKCLGPEYPLTINRNKVEYDALLKFDSIIPGCVPKPLYRSPDENIYFMEDLKGYELLRRLLIKGINCEEAILKLAQNIAQVHKETHVSKLSQEEKTELTEDFKNEEMVALTKNFVFTAPFVNGEPTNQCADNVRPLLPQIYDAPNVLQASERMRILFLEKKECLVHGDLHTGSVMCTSDGKDPKMMDIEFAFFGPCAFDVGMFLANLIFTFYQHMSTQQDNDTHRQYAYGIVNLGKQFVAVYMKQMTCISGSIENFISEVTGFCGCELIRRTIGVAHVEDFKDSEFGEQEALGAGIRLLQAVDRIETVDKLMVIALMLV</sequence>
<evidence type="ECO:0000256" key="2">
    <source>
        <dbReference type="ARBA" id="ARBA00022679"/>
    </source>
</evidence>
<feature type="transmembrane region" description="Helical" evidence="6">
    <location>
        <begin position="260"/>
        <end position="282"/>
    </location>
</feature>
<name>A0A6J8ASE5_MYTCO</name>
<keyword evidence="3" id="KW-0547">Nucleotide-binding</keyword>
<dbReference type="PANTHER" id="PTHR34273:SF2">
    <property type="entry name" value="METHYLTHIORIBOSE KINASE"/>
    <property type="match status" value="1"/>
</dbReference>
<dbReference type="EMBL" id="CACVKT020001887">
    <property type="protein sequence ID" value="CAC5373236.1"/>
    <property type="molecule type" value="Genomic_DNA"/>
</dbReference>
<dbReference type="Gene3D" id="3.30.200.20">
    <property type="entry name" value="Phosphorylase Kinase, domain 1"/>
    <property type="match status" value="1"/>
</dbReference>
<dbReference type="EC" id="2.7.1.100" evidence="8"/>
<evidence type="ECO:0000256" key="6">
    <source>
        <dbReference type="SAM" id="Phobius"/>
    </source>
</evidence>
<keyword evidence="6" id="KW-0472">Membrane</keyword>
<evidence type="ECO:0000256" key="5">
    <source>
        <dbReference type="ARBA" id="ARBA00022840"/>
    </source>
</evidence>
<dbReference type="Gene3D" id="3.90.1200.10">
    <property type="match status" value="1"/>
</dbReference>